<dbReference type="PRINTS" id="PR00455">
    <property type="entry name" value="HTHTETR"/>
</dbReference>
<gene>
    <name evidence="6" type="ordered locus">Krad_0267</name>
</gene>
<keyword evidence="2 4" id="KW-0238">DNA-binding</keyword>
<dbReference type="eggNOG" id="COG1309">
    <property type="taxonomic scope" value="Bacteria"/>
</dbReference>
<dbReference type="Proteomes" id="UP000001116">
    <property type="component" value="Chromosome"/>
</dbReference>
<accession>A6W4L8</accession>
<evidence type="ECO:0000256" key="3">
    <source>
        <dbReference type="ARBA" id="ARBA00023163"/>
    </source>
</evidence>
<evidence type="ECO:0000313" key="6">
    <source>
        <dbReference type="EMBL" id="ABS01757.1"/>
    </source>
</evidence>
<dbReference type="Gene3D" id="1.10.357.10">
    <property type="entry name" value="Tetracycline Repressor, domain 2"/>
    <property type="match status" value="1"/>
</dbReference>
<evidence type="ECO:0000259" key="5">
    <source>
        <dbReference type="PROSITE" id="PS50977"/>
    </source>
</evidence>
<name>A6W4L8_KINRD</name>
<evidence type="ECO:0000256" key="4">
    <source>
        <dbReference type="PROSITE-ProRule" id="PRU00335"/>
    </source>
</evidence>
<reference evidence="7" key="1">
    <citation type="journal article" date="2008" name="PLoS ONE">
        <title>Survival in nuclear waste, extreme resistance, and potential applications gleaned from the genome sequence of Kineococcus radiotolerans SRS30216.</title>
        <authorList>
            <person name="Bagwell C.E."/>
            <person name="Bhat S."/>
            <person name="Hawkins G.M."/>
            <person name="Smith B.W."/>
            <person name="Biswas T."/>
            <person name="Hoover T.R."/>
            <person name="Saunders E."/>
            <person name="Han C.S."/>
            <person name="Tsodikov O.V."/>
            <person name="Shimkets L.J."/>
        </authorList>
    </citation>
    <scope>NUCLEOTIDE SEQUENCE [LARGE SCALE GENOMIC DNA]</scope>
    <source>
        <strain evidence="7">ATCC BAA-149 / DSM 14245 / SRS30216</strain>
    </source>
</reference>
<evidence type="ECO:0000256" key="1">
    <source>
        <dbReference type="ARBA" id="ARBA00023015"/>
    </source>
</evidence>
<dbReference type="InterPro" id="IPR001647">
    <property type="entry name" value="HTH_TetR"/>
</dbReference>
<evidence type="ECO:0000313" key="7">
    <source>
        <dbReference type="Proteomes" id="UP000001116"/>
    </source>
</evidence>
<keyword evidence="3" id="KW-0804">Transcription</keyword>
<feature type="DNA-binding region" description="H-T-H motif" evidence="4">
    <location>
        <begin position="50"/>
        <end position="69"/>
    </location>
</feature>
<dbReference type="SUPFAM" id="SSF46689">
    <property type="entry name" value="Homeodomain-like"/>
    <property type="match status" value="1"/>
</dbReference>
<dbReference type="GO" id="GO:0000976">
    <property type="term" value="F:transcription cis-regulatory region binding"/>
    <property type="evidence" value="ECO:0007669"/>
    <property type="project" value="TreeGrafter"/>
</dbReference>
<organism evidence="6 7">
    <name type="scientific">Kineococcus radiotolerans (strain ATCC BAA-149 / DSM 14245 / SRS30216)</name>
    <dbReference type="NCBI Taxonomy" id="266940"/>
    <lineage>
        <taxon>Bacteria</taxon>
        <taxon>Bacillati</taxon>
        <taxon>Actinomycetota</taxon>
        <taxon>Actinomycetes</taxon>
        <taxon>Kineosporiales</taxon>
        <taxon>Kineosporiaceae</taxon>
        <taxon>Kineococcus</taxon>
    </lineage>
</organism>
<dbReference type="KEGG" id="kra:Krad_0267"/>
<dbReference type="Gene3D" id="1.10.10.60">
    <property type="entry name" value="Homeodomain-like"/>
    <property type="match status" value="1"/>
</dbReference>
<dbReference type="InterPro" id="IPR050109">
    <property type="entry name" value="HTH-type_TetR-like_transc_reg"/>
</dbReference>
<dbReference type="HOGENOM" id="CLU_069356_2_4_11"/>
<protein>
    <submittedName>
        <fullName evidence="6">Transcriptional regulator, TetR family</fullName>
    </submittedName>
</protein>
<dbReference type="PANTHER" id="PTHR30055:SF238">
    <property type="entry name" value="MYCOFACTOCIN BIOSYNTHESIS TRANSCRIPTIONAL REGULATOR MFTR-RELATED"/>
    <property type="match status" value="1"/>
</dbReference>
<dbReference type="InterPro" id="IPR009057">
    <property type="entry name" value="Homeodomain-like_sf"/>
</dbReference>
<dbReference type="Pfam" id="PF00440">
    <property type="entry name" value="TetR_N"/>
    <property type="match status" value="1"/>
</dbReference>
<dbReference type="AlphaFoldDB" id="A6W4L8"/>
<dbReference type="GO" id="GO:0003700">
    <property type="term" value="F:DNA-binding transcription factor activity"/>
    <property type="evidence" value="ECO:0007669"/>
    <property type="project" value="TreeGrafter"/>
</dbReference>
<feature type="domain" description="HTH tetR-type" evidence="5">
    <location>
        <begin position="27"/>
        <end position="87"/>
    </location>
</feature>
<evidence type="ECO:0000256" key="2">
    <source>
        <dbReference type="ARBA" id="ARBA00023125"/>
    </source>
</evidence>
<dbReference type="EMBL" id="CP000750">
    <property type="protein sequence ID" value="ABS01757.1"/>
    <property type="molecule type" value="Genomic_DNA"/>
</dbReference>
<keyword evidence="7" id="KW-1185">Reference proteome</keyword>
<proteinExistence type="predicted"/>
<dbReference type="STRING" id="266940.Krad_0267"/>
<keyword evidence="1" id="KW-0805">Transcription regulation</keyword>
<dbReference type="PROSITE" id="PS50977">
    <property type="entry name" value="HTH_TETR_2"/>
    <property type="match status" value="1"/>
</dbReference>
<sequence length="217" mass="23281">MAVTANSTVVILIPVTTVPDLRERRRLATRAEIEQVALDLFARNGSERTTVDDIAAAAGVSPRTFFRYFATKEDAALGANRAFDTALAERLAAHVDGRSSIADVEAAIADVLAEMAAEDGAVQRMLRVRCLVVEDAGLRAALLRLDAEQSRAFFGRIAAATGSPTVDLRARIVAETLGAALRAALDDWAARREQGEDVDLVTTYRQACATLREVTAP</sequence>
<dbReference type="PANTHER" id="PTHR30055">
    <property type="entry name" value="HTH-TYPE TRANSCRIPTIONAL REGULATOR RUTR"/>
    <property type="match status" value="1"/>
</dbReference>